<protein>
    <submittedName>
        <fullName evidence="2">ERF family protein</fullName>
    </submittedName>
</protein>
<dbReference type="Proteomes" id="UP001199642">
    <property type="component" value="Chromosome"/>
</dbReference>
<dbReference type="EMBL" id="CP082781">
    <property type="protein sequence ID" value="UGS26363.1"/>
    <property type="molecule type" value="Genomic_DNA"/>
</dbReference>
<feature type="region of interest" description="Disordered" evidence="1">
    <location>
        <begin position="227"/>
        <end position="247"/>
    </location>
</feature>
<evidence type="ECO:0000313" key="3">
    <source>
        <dbReference type="Proteomes" id="UP001199642"/>
    </source>
</evidence>
<keyword evidence="3" id="KW-1185">Reference proteome</keyword>
<accession>A0ABY3RTT8</accession>
<sequence length="270" mass="27972">MVAQKTKTIEADVSIQARTLPHIEHADLPTALAAFQAEVPSVRKDNEAAVTAKDGGRSYRYRYADLSDVTEAALPLLGKHGLSFVAAPTQTKRGFVLKYALRHESGGVIKGTYPLPAASAAPQALGAAITYARRYSLCAVTGVAPGGDDDDAHATPTAEQTAQAQRADRQRKQRSGAVPRDQEFRDRANAAHSREDVAAVWQEARAAAKQGEVTAATLDAIAAIGHARASAEQPETDDGSAAAAEATAEATAAAAHAAERAALGAGTVSA</sequence>
<gene>
    <name evidence="2" type="ORF">K8F61_17310</name>
</gene>
<feature type="compositionally biased region" description="Basic and acidic residues" evidence="1">
    <location>
        <begin position="180"/>
        <end position="196"/>
    </location>
</feature>
<reference evidence="2 3" key="1">
    <citation type="submission" date="2023-01" db="EMBL/GenBank/DDBJ databases">
        <title>Characterization of estradiol degrading bacteria Microbacterium sp. MZT7 and reveal degrading genes through genome analysis.</title>
        <authorList>
            <person name="Hao P."/>
            <person name="Gao Y."/>
        </authorList>
    </citation>
    <scope>NUCLEOTIDE SEQUENCE [LARGE SCALE GENOMIC DNA]</scope>
    <source>
        <strain evidence="2 3">MZT7</strain>
    </source>
</reference>
<dbReference type="Pfam" id="PF04404">
    <property type="entry name" value="ERF"/>
    <property type="match status" value="1"/>
</dbReference>
<proteinExistence type="predicted"/>
<dbReference type="RefSeq" id="WP_231820080.1">
    <property type="nucleotide sequence ID" value="NZ_CP082781.1"/>
</dbReference>
<dbReference type="InterPro" id="IPR007499">
    <property type="entry name" value="ERF_bacteria_virus"/>
</dbReference>
<feature type="region of interest" description="Disordered" evidence="1">
    <location>
        <begin position="148"/>
        <end position="196"/>
    </location>
</feature>
<evidence type="ECO:0000313" key="2">
    <source>
        <dbReference type="EMBL" id="UGS26363.1"/>
    </source>
</evidence>
<name>A0ABY3RTT8_9MICO</name>
<organism evidence="2 3">
    <name type="scientific">Microbacterium resistens</name>
    <dbReference type="NCBI Taxonomy" id="156977"/>
    <lineage>
        <taxon>Bacteria</taxon>
        <taxon>Bacillati</taxon>
        <taxon>Actinomycetota</taxon>
        <taxon>Actinomycetes</taxon>
        <taxon>Micrococcales</taxon>
        <taxon>Microbacteriaceae</taxon>
        <taxon>Microbacterium</taxon>
    </lineage>
</organism>
<feature type="compositionally biased region" description="Low complexity" evidence="1">
    <location>
        <begin position="154"/>
        <end position="165"/>
    </location>
</feature>
<evidence type="ECO:0000256" key="1">
    <source>
        <dbReference type="SAM" id="MobiDB-lite"/>
    </source>
</evidence>